<dbReference type="Proteomes" id="UP001295423">
    <property type="component" value="Unassembled WGS sequence"/>
</dbReference>
<sequence length="438" mass="48801">MIELEFDNPVLQGCKNSSRVPSEMGFTPIRGTVRLLLILSLVLGLETKQVDNTAAFTHAPIGDKEVFGEPRRRKGKLENAGFESQEEVDPCLFISDKVICLVYVNDTLFFSPKEEYINEAIESLKSQGVAVEIEDSVAGFLGVHIKRDESNKTIKLTQKGLTERIIEALNIDHEPQKHTPALKEPLGKDENGDPANGSFSYASVIGMALYLCGHSRPDIQFAVSQCAQFIHGTKRSHIKALIRIGQYLKSSVNEGLILRPTDSFDIECHVDADFAGLYSVEDVMDPTCVKSRTGYVISVCGCPVVWVSRLQTDIATATMEAEYNALSMAIRDILPLRRVFKTVAQGLGLSNKTATSLKTTVWEDNMGCLKLARLKPGQYTPRSKRYDIKYHWFRSHVSCSTNNISVEYIESEAQKADILTKGLTLDKFRAIRKLLCGW</sequence>
<reference evidence="1" key="1">
    <citation type="submission" date="2023-08" db="EMBL/GenBank/DDBJ databases">
        <authorList>
            <person name="Audoor S."/>
            <person name="Bilcke G."/>
        </authorList>
    </citation>
    <scope>NUCLEOTIDE SEQUENCE</scope>
</reference>
<keyword evidence="2" id="KW-1185">Reference proteome</keyword>
<dbReference type="CDD" id="cd09272">
    <property type="entry name" value="RNase_HI_RT_Ty1"/>
    <property type="match status" value="1"/>
</dbReference>
<evidence type="ECO:0000313" key="2">
    <source>
        <dbReference type="Proteomes" id="UP001295423"/>
    </source>
</evidence>
<dbReference type="PANTHER" id="PTHR11439:SF463">
    <property type="entry name" value="REVERSE TRANSCRIPTASE TY1_COPIA-TYPE DOMAIN-CONTAINING PROTEIN"/>
    <property type="match status" value="1"/>
</dbReference>
<evidence type="ECO:0008006" key="3">
    <source>
        <dbReference type="Google" id="ProtNLM"/>
    </source>
</evidence>
<proteinExistence type="predicted"/>
<evidence type="ECO:0000313" key="1">
    <source>
        <dbReference type="EMBL" id="CAJ1936835.1"/>
    </source>
</evidence>
<protein>
    <recommendedName>
        <fullName evidence="3">Reverse transcriptase Ty1/copia-type domain-containing protein</fullName>
    </recommendedName>
</protein>
<gene>
    <name evidence="1" type="ORF">CYCCA115_LOCUS5388</name>
</gene>
<comment type="caution">
    <text evidence="1">The sequence shown here is derived from an EMBL/GenBank/DDBJ whole genome shotgun (WGS) entry which is preliminary data.</text>
</comment>
<organism evidence="1 2">
    <name type="scientific">Cylindrotheca closterium</name>
    <dbReference type="NCBI Taxonomy" id="2856"/>
    <lineage>
        <taxon>Eukaryota</taxon>
        <taxon>Sar</taxon>
        <taxon>Stramenopiles</taxon>
        <taxon>Ochrophyta</taxon>
        <taxon>Bacillariophyta</taxon>
        <taxon>Bacillariophyceae</taxon>
        <taxon>Bacillariophycidae</taxon>
        <taxon>Bacillariales</taxon>
        <taxon>Bacillariaceae</taxon>
        <taxon>Cylindrotheca</taxon>
    </lineage>
</organism>
<accession>A0AAD2CQC1</accession>
<dbReference type="AlphaFoldDB" id="A0AAD2CQC1"/>
<name>A0AAD2CQC1_9STRA</name>
<dbReference type="EMBL" id="CAKOGP040000563">
    <property type="protein sequence ID" value="CAJ1936835.1"/>
    <property type="molecule type" value="Genomic_DNA"/>
</dbReference>
<dbReference type="PANTHER" id="PTHR11439">
    <property type="entry name" value="GAG-POL-RELATED RETROTRANSPOSON"/>
    <property type="match status" value="1"/>
</dbReference>